<proteinExistence type="predicted"/>
<dbReference type="AlphaFoldDB" id="A0A9X9LIH3"/>
<evidence type="ECO:0000313" key="2">
    <source>
        <dbReference type="Proteomes" id="UP000269945"/>
    </source>
</evidence>
<reference evidence="1 2" key="1">
    <citation type="submission" date="2018-10" db="EMBL/GenBank/DDBJ databases">
        <authorList>
            <person name="Ekblom R."/>
            <person name="Jareborg N."/>
        </authorList>
    </citation>
    <scope>NUCLEOTIDE SEQUENCE [LARGE SCALE GENOMIC DNA]</scope>
    <source>
        <tissue evidence="1">Muscle</tissue>
    </source>
</reference>
<keyword evidence="2" id="KW-1185">Reference proteome</keyword>
<organism evidence="1 2">
    <name type="scientific">Gulo gulo</name>
    <name type="common">Wolverine</name>
    <name type="synonym">Gluton</name>
    <dbReference type="NCBI Taxonomy" id="48420"/>
    <lineage>
        <taxon>Eukaryota</taxon>
        <taxon>Metazoa</taxon>
        <taxon>Chordata</taxon>
        <taxon>Craniata</taxon>
        <taxon>Vertebrata</taxon>
        <taxon>Euteleostomi</taxon>
        <taxon>Mammalia</taxon>
        <taxon>Eutheria</taxon>
        <taxon>Laurasiatheria</taxon>
        <taxon>Carnivora</taxon>
        <taxon>Caniformia</taxon>
        <taxon>Musteloidea</taxon>
        <taxon>Mustelidae</taxon>
        <taxon>Guloninae</taxon>
        <taxon>Gulo</taxon>
    </lineage>
</organism>
<name>A0A9X9LIH3_GULGU</name>
<dbReference type="Proteomes" id="UP000269945">
    <property type="component" value="Unassembled WGS sequence"/>
</dbReference>
<comment type="caution">
    <text evidence="1">The sequence shown here is derived from an EMBL/GenBank/DDBJ whole genome shotgun (WGS) entry which is preliminary data.</text>
</comment>
<evidence type="ECO:0000313" key="1">
    <source>
        <dbReference type="EMBL" id="VCW69042.1"/>
    </source>
</evidence>
<gene>
    <name evidence="1" type="ORF">BN2614_LOCUS3</name>
</gene>
<accession>A0A9X9LIH3</accession>
<protein>
    <submittedName>
        <fullName evidence="1">Uncharacterized protein</fullName>
    </submittedName>
</protein>
<dbReference type="EMBL" id="CYRY02004536">
    <property type="protein sequence ID" value="VCW69042.1"/>
    <property type="molecule type" value="Genomic_DNA"/>
</dbReference>
<sequence length="49" mass="5364">MSSCINASLSFSSPFKKKISAKAPTRSVPRLGIIQPMVSLKILKSLHQH</sequence>